<evidence type="ECO:0000259" key="1">
    <source>
        <dbReference type="Pfam" id="PF12680"/>
    </source>
</evidence>
<organism evidence="2 3">
    <name type="scientific">Roseibium alexandrii</name>
    <dbReference type="NCBI Taxonomy" id="388408"/>
    <lineage>
        <taxon>Bacteria</taxon>
        <taxon>Pseudomonadati</taxon>
        <taxon>Pseudomonadota</taxon>
        <taxon>Alphaproteobacteria</taxon>
        <taxon>Hyphomicrobiales</taxon>
        <taxon>Stappiaceae</taxon>
        <taxon>Roseibium</taxon>
    </lineage>
</organism>
<dbReference type="Proteomes" id="UP000053235">
    <property type="component" value="Unassembled WGS sequence"/>
</dbReference>
<dbReference type="STRING" id="388408.LAX5112_01856"/>
<name>A0A0M7A287_9HYPH</name>
<accession>A0A0M7A287</accession>
<evidence type="ECO:0000313" key="3">
    <source>
        <dbReference type="Proteomes" id="UP000053235"/>
    </source>
</evidence>
<evidence type="ECO:0000313" key="2">
    <source>
        <dbReference type="EMBL" id="CTQ68707.1"/>
    </source>
</evidence>
<dbReference type="AlphaFoldDB" id="A0A0M7A287"/>
<dbReference type="InterPro" id="IPR032710">
    <property type="entry name" value="NTF2-like_dom_sf"/>
</dbReference>
<feature type="domain" description="SnoaL-like" evidence="1">
    <location>
        <begin position="17"/>
        <end position="92"/>
    </location>
</feature>
<keyword evidence="3" id="KW-1185">Reference proteome</keyword>
<dbReference type="EMBL" id="CXWD01000006">
    <property type="protein sequence ID" value="CTQ68707.1"/>
    <property type="molecule type" value="Genomic_DNA"/>
</dbReference>
<sequence>MTQMAKYPHEVGVKVGECMEAGDLEGILSLFHPDCVICFPPEEPPKYGHEAVREIFSELIAAKPRIVNRVTGIQECGETALLQHDWRFEDAGGNLIAEGKSTEVVRRLDNGGWGFFIDCPLGPPALATNI</sequence>
<gene>
    <name evidence="2" type="ORF">LAX5112_01856</name>
</gene>
<dbReference type="Pfam" id="PF12680">
    <property type="entry name" value="SnoaL_2"/>
    <property type="match status" value="1"/>
</dbReference>
<protein>
    <submittedName>
        <fullName evidence="2">SnoaL-like domain protein</fullName>
    </submittedName>
</protein>
<dbReference type="InterPro" id="IPR037401">
    <property type="entry name" value="SnoaL-like"/>
</dbReference>
<proteinExistence type="predicted"/>
<dbReference type="RefSeq" id="WP_186009056.1">
    <property type="nucleotide sequence ID" value="NZ_CXWD01000006.1"/>
</dbReference>
<dbReference type="SUPFAM" id="SSF54427">
    <property type="entry name" value="NTF2-like"/>
    <property type="match status" value="1"/>
</dbReference>
<reference evidence="3" key="1">
    <citation type="submission" date="2015-07" db="EMBL/GenBank/DDBJ databases">
        <authorList>
            <person name="Rodrigo-Torres Lidia"/>
            <person name="Arahal R.David."/>
        </authorList>
    </citation>
    <scope>NUCLEOTIDE SEQUENCE [LARGE SCALE GENOMIC DNA]</scope>
    <source>
        <strain evidence="3">CECT 5112</strain>
    </source>
</reference>
<dbReference type="Gene3D" id="3.10.450.50">
    <property type="match status" value="1"/>
</dbReference>